<feature type="domain" description="DUF397" evidence="1">
    <location>
        <begin position="7"/>
        <end position="58"/>
    </location>
</feature>
<comment type="caution">
    <text evidence="2">The sequence shown here is derived from an EMBL/GenBank/DDBJ whole genome shotgun (WGS) entry which is preliminary data.</text>
</comment>
<reference evidence="2 3" key="1">
    <citation type="submission" date="2024-11" db="EMBL/GenBank/DDBJ databases">
        <title>The Natural Products Discovery Center: Release of the First 8490 Sequenced Strains for Exploring Actinobacteria Biosynthetic Diversity.</title>
        <authorList>
            <person name="Kalkreuter E."/>
            <person name="Kautsar S.A."/>
            <person name="Yang D."/>
            <person name="Bader C.D."/>
            <person name="Teijaro C.N."/>
            <person name="Fluegel L."/>
            <person name="Davis C.M."/>
            <person name="Simpson J.R."/>
            <person name="Lauterbach L."/>
            <person name="Steele A.D."/>
            <person name="Gui C."/>
            <person name="Meng S."/>
            <person name="Li G."/>
            <person name="Viehrig K."/>
            <person name="Ye F."/>
            <person name="Su P."/>
            <person name="Kiefer A.F."/>
            <person name="Nichols A."/>
            <person name="Cepeda A.J."/>
            <person name="Yan W."/>
            <person name="Fan B."/>
            <person name="Jiang Y."/>
            <person name="Adhikari A."/>
            <person name="Zheng C.-J."/>
            <person name="Schuster L."/>
            <person name="Cowan T.M."/>
            <person name="Smanski M.J."/>
            <person name="Chevrette M.G."/>
            <person name="De Carvalho L.P.S."/>
            <person name="Shen B."/>
        </authorList>
    </citation>
    <scope>NUCLEOTIDE SEQUENCE [LARGE SCALE GENOMIC DNA]</scope>
    <source>
        <strain evidence="2 3">NPDC020863</strain>
    </source>
</reference>
<dbReference type="EMBL" id="JBJDQH010000014">
    <property type="protein sequence ID" value="MFK4270568.1"/>
    <property type="molecule type" value="Genomic_DNA"/>
</dbReference>
<name>A0ABW8LY98_9ACTN</name>
<accession>A0ABW8LY98</accession>
<evidence type="ECO:0000313" key="2">
    <source>
        <dbReference type="EMBL" id="MFK4270568.1"/>
    </source>
</evidence>
<proteinExistence type="predicted"/>
<sequence length="68" mass="7196">MATSIYTWQKSSFSGNAANCVYVSAGDNHTVRLRESDAPDAILTAKPATFGAFIRAVKADAFGRLAAD</sequence>
<dbReference type="InterPro" id="IPR007278">
    <property type="entry name" value="DUF397"/>
</dbReference>
<evidence type="ECO:0000259" key="1">
    <source>
        <dbReference type="Pfam" id="PF04149"/>
    </source>
</evidence>
<dbReference type="Pfam" id="PF04149">
    <property type="entry name" value="DUF397"/>
    <property type="match status" value="1"/>
</dbReference>
<dbReference type="RefSeq" id="WP_404748074.1">
    <property type="nucleotide sequence ID" value="NZ_JBJDQH010000014.1"/>
</dbReference>
<evidence type="ECO:0000313" key="3">
    <source>
        <dbReference type="Proteomes" id="UP001620295"/>
    </source>
</evidence>
<dbReference type="Proteomes" id="UP001620295">
    <property type="component" value="Unassembled WGS sequence"/>
</dbReference>
<gene>
    <name evidence="2" type="ORF">ACI2L5_37420</name>
</gene>
<keyword evidence="3" id="KW-1185">Reference proteome</keyword>
<organism evidence="2 3">
    <name type="scientific">Streptomyces milbemycinicus</name>
    <dbReference type="NCBI Taxonomy" id="476552"/>
    <lineage>
        <taxon>Bacteria</taxon>
        <taxon>Bacillati</taxon>
        <taxon>Actinomycetota</taxon>
        <taxon>Actinomycetes</taxon>
        <taxon>Kitasatosporales</taxon>
        <taxon>Streptomycetaceae</taxon>
        <taxon>Streptomyces</taxon>
    </lineage>
</organism>
<protein>
    <submittedName>
        <fullName evidence="2">DUF397 domain-containing protein</fullName>
    </submittedName>
</protein>